<dbReference type="Gene3D" id="3.10.129.10">
    <property type="entry name" value="Hotdog Thioesterase"/>
    <property type="match status" value="1"/>
</dbReference>
<dbReference type="GeneID" id="81620870"/>
<dbReference type="InterPro" id="IPR052061">
    <property type="entry name" value="PTE-AB_protein"/>
</dbReference>
<dbReference type="CDD" id="cd03443">
    <property type="entry name" value="PaaI_thioesterase"/>
    <property type="match status" value="1"/>
</dbReference>
<accession>A0A9W9XMV9</accession>
<keyword evidence="4" id="KW-1185">Reference proteome</keyword>
<dbReference type="InterPro" id="IPR029069">
    <property type="entry name" value="HotDog_dom_sf"/>
</dbReference>
<dbReference type="PANTHER" id="PTHR47260:SF2">
    <property type="entry name" value="THIOESTERASE DOMAIN-CONTAINING PROTEIN-RELATED"/>
    <property type="match status" value="1"/>
</dbReference>
<dbReference type="Pfam" id="PF03061">
    <property type="entry name" value="4HBT"/>
    <property type="match status" value="1"/>
</dbReference>
<dbReference type="InterPro" id="IPR006683">
    <property type="entry name" value="Thioestr_dom"/>
</dbReference>
<evidence type="ECO:0000313" key="4">
    <source>
        <dbReference type="Proteomes" id="UP001148312"/>
    </source>
</evidence>
<dbReference type="RefSeq" id="XP_056794914.1">
    <property type="nucleotide sequence ID" value="XM_056930621.1"/>
</dbReference>
<organism evidence="3 4">
    <name type="scientific">Penicillium diatomitis</name>
    <dbReference type="NCBI Taxonomy" id="2819901"/>
    <lineage>
        <taxon>Eukaryota</taxon>
        <taxon>Fungi</taxon>
        <taxon>Dikarya</taxon>
        <taxon>Ascomycota</taxon>
        <taxon>Pezizomycotina</taxon>
        <taxon>Eurotiomycetes</taxon>
        <taxon>Eurotiomycetidae</taxon>
        <taxon>Eurotiales</taxon>
        <taxon>Aspergillaceae</taxon>
        <taxon>Penicillium</taxon>
    </lineage>
</organism>
<protein>
    <recommendedName>
        <fullName evidence="2">Thioesterase domain-containing protein</fullName>
    </recommendedName>
</protein>
<dbReference type="PANTHER" id="PTHR47260">
    <property type="entry name" value="UPF0644 PROTEIN PB2B4.06"/>
    <property type="match status" value="1"/>
</dbReference>
<feature type="compositionally biased region" description="Polar residues" evidence="1">
    <location>
        <begin position="50"/>
        <end position="84"/>
    </location>
</feature>
<sequence length="301" mass="32430">MSTFSQITRTLMRTSKARSVKSTVLPSVPIARLHQQGPSRSAVVHEPALPQSQGTVSSQAGQSPFYTPTQTPSKSQSKTASSDESALDALISQMPLVQSLRQSRKTYKESRPHLLITPAIRQHHFVGGSLAGSGKLTLAPYMWTSSKKSESESGSGKSTRASSVVSVFHIGRDLCGHPGFVHGGLLSVLFDEVFARCVSAAFPSGLGMTANLNVDFRKPALPDRLYVLRAQTTKVEGRKAWVEGKMTYVPLALSLPVNDTSIAQGCDMLSEDNGDAVMVSEARALFVEPKFADSMVSVYRT</sequence>
<proteinExistence type="predicted"/>
<evidence type="ECO:0000313" key="3">
    <source>
        <dbReference type="EMBL" id="KAJ5495901.1"/>
    </source>
</evidence>
<gene>
    <name evidence="3" type="ORF">N7539_001017</name>
</gene>
<evidence type="ECO:0000259" key="2">
    <source>
        <dbReference type="Pfam" id="PF03061"/>
    </source>
</evidence>
<dbReference type="SUPFAM" id="SSF54637">
    <property type="entry name" value="Thioesterase/thiol ester dehydrase-isomerase"/>
    <property type="match status" value="1"/>
</dbReference>
<reference evidence="3" key="1">
    <citation type="submission" date="2022-12" db="EMBL/GenBank/DDBJ databases">
        <authorList>
            <person name="Petersen C."/>
        </authorList>
    </citation>
    <scope>NUCLEOTIDE SEQUENCE</scope>
    <source>
        <strain evidence="3">IBT 30728</strain>
    </source>
</reference>
<reference evidence="3" key="2">
    <citation type="journal article" date="2023" name="IMA Fungus">
        <title>Comparative genomic study of the Penicillium genus elucidates a diverse pangenome and 15 lateral gene transfer events.</title>
        <authorList>
            <person name="Petersen C."/>
            <person name="Sorensen T."/>
            <person name="Nielsen M.R."/>
            <person name="Sondergaard T.E."/>
            <person name="Sorensen J.L."/>
            <person name="Fitzpatrick D.A."/>
            <person name="Frisvad J.C."/>
            <person name="Nielsen K.L."/>
        </authorList>
    </citation>
    <scope>NUCLEOTIDE SEQUENCE</scope>
    <source>
        <strain evidence="3">IBT 30728</strain>
    </source>
</reference>
<dbReference type="Proteomes" id="UP001148312">
    <property type="component" value="Unassembled WGS sequence"/>
</dbReference>
<feature type="domain" description="Thioesterase" evidence="2">
    <location>
        <begin position="179"/>
        <end position="244"/>
    </location>
</feature>
<name>A0A9W9XMV9_9EURO</name>
<comment type="caution">
    <text evidence="3">The sequence shown here is derived from an EMBL/GenBank/DDBJ whole genome shotgun (WGS) entry which is preliminary data.</text>
</comment>
<evidence type="ECO:0000256" key="1">
    <source>
        <dbReference type="SAM" id="MobiDB-lite"/>
    </source>
</evidence>
<dbReference type="EMBL" id="JAPWDQ010000001">
    <property type="protein sequence ID" value="KAJ5495901.1"/>
    <property type="molecule type" value="Genomic_DNA"/>
</dbReference>
<feature type="region of interest" description="Disordered" evidence="1">
    <location>
        <begin position="31"/>
        <end position="85"/>
    </location>
</feature>
<dbReference type="AlphaFoldDB" id="A0A9W9XMV9"/>